<dbReference type="AlphaFoldDB" id="A0A3N0YTI3"/>
<accession>A0A3N0YTI3</accession>
<dbReference type="EMBL" id="RJVU01026577">
    <property type="protein sequence ID" value="ROL49513.1"/>
    <property type="molecule type" value="Genomic_DNA"/>
</dbReference>
<reference evidence="1 2" key="1">
    <citation type="submission" date="2018-10" db="EMBL/GenBank/DDBJ databases">
        <title>Genome assembly for a Yunnan-Guizhou Plateau 3E fish, Anabarilius grahami (Regan), and its evolutionary and genetic applications.</title>
        <authorList>
            <person name="Jiang W."/>
        </authorList>
    </citation>
    <scope>NUCLEOTIDE SEQUENCE [LARGE SCALE GENOMIC DNA]</scope>
    <source>
        <strain evidence="1">AG-KIZ</strain>
        <tissue evidence="1">Muscle</tissue>
    </source>
</reference>
<protein>
    <submittedName>
        <fullName evidence="1">Calcium/calmodulin-dependent protein kinase type II delta 1 chain</fullName>
    </submittedName>
</protein>
<dbReference type="Gene3D" id="3.30.200.20">
    <property type="entry name" value="Phosphorylase Kinase, domain 1"/>
    <property type="match status" value="1"/>
</dbReference>
<evidence type="ECO:0000313" key="2">
    <source>
        <dbReference type="Proteomes" id="UP000281406"/>
    </source>
</evidence>
<name>A0A3N0YTI3_ANAGA</name>
<keyword evidence="2" id="KW-1185">Reference proteome</keyword>
<evidence type="ECO:0000313" key="1">
    <source>
        <dbReference type="EMBL" id="ROL49513.1"/>
    </source>
</evidence>
<organism evidence="1 2">
    <name type="scientific">Anabarilius grahami</name>
    <name type="common">Kanglang fish</name>
    <name type="synonym">Barilius grahami</name>
    <dbReference type="NCBI Taxonomy" id="495550"/>
    <lineage>
        <taxon>Eukaryota</taxon>
        <taxon>Metazoa</taxon>
        <taxon>Chordata</taxon>
        <taxon>Craniata</taxon>
        <taxon>Vertebrata</taxon>
        <taxon>Euteleostomi</taxon>
        <taxon>Actinopterygii</taxon>
        <taxon>Neopterygii</taxon>
        <taxon>Teleostei</taxon>
        <taxon>Ostariophysi</taxon>
        <taxon>Cypriniformes</taxon>
        <taxon>Xenocyprididae</taxon>
        <taxon>Xenocypridinae</taxon>
        <taxon>Xenocypridinae incertae sedis</taxon>
        <taxon>Anabarilius</taxon>
    </lineage>
</organism>
<comment type="caution">
    <text evidence="1">The sequence shown here is derived from an EMBL/GenBank/DDBJ whole genome shotgun (WGS) entry which is preliminary data.</text>
</comment>
<keyword evidence="1" id="KW-0418">Kinase</keyword>
<proteinExistence type="predicted"/>
<dbReference type="Proteomes" id="UP000281406">
    <property type="component" value="Unassembled WGS sequence"/>
</dbReference>
<dbReference type="GO" id="GO:0016301">
    <property type="term" value="F:kinase activity"/>
    <property type="evidence" value="ECO:0007669"/>
    <property type="project" value="UniProtKB-KW"/>
</dbReference>
<gene>
    <name evidence="1" type="ORF">DPX16_15839</name>
</gene>
<sequence length="153" mass="16471">MLEPCLSLLDVDGENLAWLAAFSLSTSTNTHATYQHLSLPSPHLLLHTLALSLSPFEGAFSVVRRCVKKSTGQEYAAKIINTKKLSARACVCACVMVVSGVIQGSVEPVAETQASCRIAALPYYQGPGMLPHCSLEGDWQRPDKRNSTAVVNL</sequence>
<keyword evidence="1" id="KW-0808">Transferase</keyword>